<keyword evidence="1" id="KW-0472">Membrane</keyword>
<dbReference type="Gene3D" id="3.40.50.720">
    <property type="entry name" value="NAD(P)-binding Rossmann-like Domain"/>
    <property type="match status" value="1"/>
</dbReference>
<feature type="domain" description="THIF-type NAD/FAD binding fold" evidence="2">
    <location>
        <begin position="16"/>
        <end position="231"/>
    </location>
</feature>
<reference evidence="4" key="1">
    <citation type="submission" date="2012-11" db="EMBL/GenBank/DDBJ databases">
        <authorList>
            <person name="Lucero-Rivera Y.E."/>
            <person name="Tovar-Ramirez D."/>
        </authorList>
    </citation>
    <scope>NUCLEOTIDE SEQUENCE [LARGE SCALE GENOMIC DNA]</scope>
    <source>
        <strain evidence="4">Araruama</strain>
    </source>
</reference>
<dbReference type="AlphaFoldDB" id="A0A1V1P242"/>
<organism evidence="3 4">
    <name type="scientific">Candidatus Magnetoglobus multicellularis str. Araruama</name>
    <dbReference type="NCBI Taxonomy" id="890399"/>
    <lineage>
        <taxon>Bacteria</taxon>
        <taxon>Pseudomonadati</taxon>
        <taxon>Thermodesulfobacteriota</taxon>
        <taxon>Desulfobacteria</taxon>
        <taxon>Desulfobacterales</taxon>
        <taxon>Desulfobacteraceae</taxon>
        <taxon>Candidatus Magnetoglobus</taxon>
    </lineage>
</organism>
<dbReference type="PANTHER" id="PTHR10953">
    <property type="entry name" value="UBIQUITIN-ACTIVATING ENZYME E1"/>
    <property type="match status" value="1"/>
</dbReference>
<proteinExistence type="predicted"/>
<dbReference type="GO" id="GO:0005737">
    <property type="term" value="C:cytoplasm"/>
    <property type="evidence" value="ECO:0007669"/>
    <property type="project" value="TreeGrafter"/>
</dbReference>
<protein>
    <submittedName>
        <fullName evidence="3">UBA/THIF-type NAD/FAD binding protein</fullName>
    </submittedName>
</protein>
<dbReference type="Proteomes" id="UP000189670">
    <property type="component" value="Unassembled WGS sequence"/>
</dbReference>
<evidence type="ECO:0000313" key="3">
    <source>
        <dbReference type="EMBL" id="ETR68949.1"/>
    </source>
</evidence>
<dbReference type="InterPro" id="IPR035985">
    <property type="entry name" value="Ubiquitin-activating_enz"/>
</dbReference>
<dbReference type="PANTHER" id="PTHR10953:SF102">
    <property type="entry name" value="ADENYLYLTRANSFERASE AND SULFURTRANSFERASE MOCS3"/>
    <property type="match status" value="1"/>
</dbReference>
<accession>A0A1V1P242</accession>
<evidence type="ECO:0000313" key="4">
    <source>
        <dbReference type="Proteomes" id="UP000189670"/>
    </source>
</evidence>
<name>A0A1V1P242_9BACT</name>
<sequence>MIKERYHRNTLLPGWDQNRLSYSTVIVMGMGALGNAVAQSLALSGIGHLILCDMDRIEISNLSRAPLFKESDIGAYKVDAAARTLSQMIPDIRVDTRNSHLEYAVGLAELRDADLVMGCLDSRNARLELAGRCGLVSAPWIDGATGEWSGEIRPYLDLPEGPCYGCGLSDETRATPDISRSCRIHDENLPVASTAPLSMIVGNEMTLIAVRWLMGLDVKRDILILNGSTGEIYPVQHQRSLSCPYHQPISSVKNILLDHTATVAQLRDELGNDAHPLTWKPFQVCAHCRTCGFISNQVGVIRPSNCPKCKNSLFPRTQLDIISTPENTPLKTLGVAPGEILPVKIGDQINFVALDYRCSLNEPNNG</sequence>
<dbReference type="GO" id="GO:0004792">
    <property type="term" value="F:thiosulfate-cyanide sulfurtransferase activity"/>
    <property type="evidence" value="ECO:0007669"/>
    <property type="project" value="TreeGrafter"/>
</dbReference>
<dbReference type="GO" id="GO:0016779">
    <property type="term" value="F:nucleotidyltransferase activity"/>
    <property type="evidence" value="ECO:0007669"/>
    <property type="project" value="TreeGrafter"/>
</dbReference>
<keyword evidence="1" id="KW-0812">Transmembrane</keyword>
<dbReference type="GO" id="GO:0008641">
    <property type="term" value="F:ubiquitin-like modifier activating enzyme activity"/>
    <property type="evidence" value="ECO:0007669"/>
    <property type="project" value="InterPro"/>
</dbReference>
<evidence type="ECO:0000259" key="2">
    <source>
        <dbReference type="Pfam" id="PF00899"/>
    </source>
</evidence>
<keyword evidence="1" id="KW-1133">Transmembrane helix</keyword>
<feature type="transmembrane region" description="Helical" evidence="1">
    <location>
        <begin position="20"/>
        <end position="51"/>
    </location>
</feature>
<evidence type="ECO:0000256" key="1">
    <source>
        <dbReference type="SAM" id="Phobius"/>
    </source>
</evidence>
<dbReference type="SUPFAM" id="SSF69572">
    <property type="entry name" value="Activating enzymes of the ubiquitin-like proteins"/>
    <property type="match status" value="1"/>
</dbReference>
<dbReference type="InterPro" id="IPR000594">
    <property type="entry name" value="ThiF_NAD_FAD-bd"/>
</dbReference>
<dbReference type="GO" id="GO:0032446">
    <property type="term" value="P:protein modification by small protein conjugation"/>
    <property type="evidence" value="ECO:0007669"/>
    <property type="project" value="TreeGrafter"/>
</dbReference>
<gene>
    <name evidence="3" type="ORF">OMM_04255</name>
</gene>
<dbReference type="InterPro" id="IPR045886">
    <property type="entry name" value="ThiF/MoeB/HesA"/>
</dbReference>
<dbReference type="Pfam" id="PF00899">
    <property type="entry name" value="ThiF"/>
    <property type="match status" value="1"/>
</dbReference>
<dbReference type="EMBL" id="ATBP01000788">
    <property type="protein sequence ID" value="ETR68949.1"/>
    <property type="molecule type" value="Genomic_DNA"/>
</dbReference>
<comment type="caution">
    <text evidence="3">The sequence shown here is derived from an EMBL/GenBank/DDBJ whole genome shotgun (WGS) entry which is preliminary data.</text>
</comment>